<dbReference type="RefSeq" id="WP_380097567.1">
    <property type="nucleotide sequence ID" value="NZ_JBHRYD010000011.1"/>
</dbReference>
<accession>A0ABV7X677</accession>
<gene>
    <name evidence="1" type="ORF">ACFOOL_12975</name>
    <name evidence="2" type="ORF">ACFOOL_16435</name>
</gene>
<dbReference type="EMBL" id="JBHRYD010000011">
    <property type="protein sequence ID" value="MFC3705669.1"/>
    <property type="molecule type" value="Genomic_DNA"/>
</dbReference>
<reference evidence="2" key="3">
    <citation type="submission" date="2024-09" db="EMBL/GenBank/DDBJ databases">
        <authorList>
            <person name="Sun Q."/>
            <person name="Mori K."/>
        </authorList>
    </citation>
    <scope>NUCLEOTIDE SEQUENCE</scope>
    <source>
        <strain evidence="2">KCTC 42281</strain>
    </source>
</reference>
<comment type="caution">
    <text evidence="2">The sequence shown here is derived from an EMBL/GenBank/DDBJ whole genome shotgun (WGS) entry which is preliminary data.</text>
</comment>
<sequence length="74" mass="7981">MTAASLIKAEFKRATASADPLIRLKHPSGLYLNIDGSGLTERSDFGGCYSGRAHQVANMRRVNSLAAECREVEA</sequence>
<organism evidence="2 3">
    <name type="scientific">Devosia honganensis</name>
    <dbReference type="NCBI Taxonomy" id="1610527"/>
    <lineage>
        <taxon>Bacteria</taxon>
        <taxon>Pseudomonadati</taxon>
        <taxon>Pseudomonadota</taxon>
        <taxon>Alphaproteobacteria</taxon>
        <taxon>Hyphomicrobiales</taxon>
        <taxon>Devosiaceae</taxon>
        <taxon>Devosia</taxon>
    </lineage>
</organism>
<reference evidence="2" key="1">
    <citation type="journal article" date="2014" name="Int. J. Syst. Evol. Microbiol.">
        <title>Complete genome of a new Firmicutes species belonging to the dominant human colonic microbiota ('Ruminococcus bicirculans') reveals two chromosomes and a selective capacity to utilize plant glucans.</title>
        <authorList>
            <consortium name="NISC Comparative Sequencing Program"/>
            <person name="Wegmann U."/>
            <person name="Louis P."/>
            <person name="Goesmann A."/>
            <person name="Henrissat B."/>
            <person name="Duncan S.H."/>
            <person name="Flint H.J."/>
        </authorList>
    </citation>
    <scope>NUCLEOTIDE SEQUENCE</scope>
    <source>
        <strain evidence="2">KCTC 42281</strain>
    </source>
</reference>
<protein>
    <recommendedName>
        <fullName evidence="4">Transposase DDE domain-containing protein</fullName>
    </recommendedName>
</protein>
<proteinExistence type="predicted"/>
<reference evidence="3" key="2">
    <citation type="journal article" date="2019" name="Int. J. Syst. Evol. Microbiol.">
        <title>The Global Catalogue of Microorganisms (GCM) 10K type strain sequencing project: providing services to taxonomists for standard genome sequencing and annotation.</title>
        <authorList>
            <consortium name="The Broad Institute Genomics Platform"/>
            <consortium name="The Broad Institute Genome Sequencing Center for Infectious Disease"/>
            <person name="Wu L."/>
            <person name="Ma J."/>
        </authorList>
    </citation>
    <scope>NUCLEOTIDE SEQUENCE [LARGE SCALE GENOMIC DNA]</scope>
    <source>
        <strain evidence="3">KCTC 42281</strain>
    </source>
</reference>
<dbReference type="EMBL" id="JBHRYD010000018">
    <property type="protein sequence ID" value="MFC3706336.1"/>
    <property type="molecule type" value="Genomic_DNA"/>
</dbReference>
<evidence type="ECO:0000313" key="3">
    <source>
        <dbReference type="Proteomes" id="UP001595613"/>
    </source>
</evidence>
<dbReference type="Proteomes" id="UP001595613">
    <property type="component" value="Unassembled WGS sequence"/>
</dbReference>
<evidence type="ECO:0000313" key="1">
    <source>
        <dbReference type="EMBL" id="MFC3705669.1"/>
    </source>
</evidence>
<keyword evidence="3" id="KW-1185">Reference proteome</keyword>
<evidence type="ECO:0008006" key="4">
    <source>
        <dbReference type="Google" id="ProtNLM"/>
    </source>
</evidence>
<name>A0ABV7X677_9HYPH</name>
<evidence type="ECO:0000313" key="2">
    <source>
        <dbReference type="EMBL" id="MFC3706336.1"/>
    </source>
</evidence>